<gene>
    <name evidence="2" type="ORF">GRX66_06360</name>
</gene>
<keyword evidence="2" id="KW-0378">Hydrolase</keyword>
<dbReference type="InterPro" id="IPR006439">
    <property type="entry name" value="HAD-SF_hydro_IA"/>
</dbReference>
<evidence type="ECO:0000313" key="2">
    <source>
        <dbReference type="EMBL" id="MXR20243.1"/>
    </source>
</evidence>
<dbReference type="EMBL" id="WUUU01000034">
    <property type="protein sequence ID" value="MXR20243.1"/>
    <property type="molecule type" value="Genomic_DNA"/>
</dbReference>
<dbReference type="SUPFAM" id="SSF56784">
    <property type="entry name" value="HAD-like"/>
    <property type="match status" value="1"/>
</dbReference>
<reference evidence="2 3" key="1">
    <citation type="submission" date="2019-12" db="EMBL/GenBank/DDBJ databases">
        <title>Isolation and characterization of three novel carbon monoxide-oxidizing members of Halobacteria from salione crusts and soils.</title>
        <authorList>
            <person name="Myers M.R."/>
            <person name="King G.M."/>
        </authorList>
    </citation>
    <scope>NUCLEOTIDE SEQUENCE [LARGE SCALE GENOMIC DNA]</scope>
    <source>
        <strain evidence="2 3">PCN9</strain>
    </source>
</reference>
<dbReference type="InterPro" id="IPR023214">
    <property type="entry name" value="HAD_sf"/>
</dbReference>
<name>A0A6B0SL24_9EURY</name>
<dbReference type="Proteomes" id="UP000471521">
    <property type="component" value="Unassembled WGS sequence"/>
</dbReference>
<dbReference type="PANTHER" id="PTHR18901:SF38">
    <property type="entry name" value="PSEUDOURIDINE-5'-PHOSPHATASE"/>
    <property type="match status" value="1"/>
</dbReference>
<dbReference type="Pfam" id="PF00702">
    <property type="entry name" value="Hydrolase"/>
    <property type="match status" value="1"/>
</dbReference>
<proteinExistence type="inferred from homology"/>
<comment type="caution">
    <text evidence="2">The sequence shown here is derived from an EMBL/GenBank/DDBJ whole genome shotgun (WGS) entry which is preliminary data.</text>
</comment>
<dbReference type="InterPro" id="IPR023198">
    <property type="entry name" value="PGP-like_dom2"/>
</dbReference>
<comment type="similarity">
    <text evidence="1">Belongs to the HAD-like hydrolase superfamily.</text>
</comment>
<accession>A0A6B0SL24</accession>
<dbReference type="Gene3D" id="1.10.150.240">
    <property type="entry name" value="Putative phosphatase, domain 2"/>
    <property type="match status" value="1"/>
</dbReference>
<sequence>MDGVIVDSERYWRDEIEAILEAAGVGDDVDPEDVIGANVYDQYDWLTDEHDPTITRAEYFDLFDERAKAVYTEHADLLDGFHDLLDELDARGVPTAVCTSSFPDWIEMAFDAHGLTGRFDDVVNAADLDVPGKPDPDIYEAAADALGVPVTECVVVEDSEHGVLSASRAGAHVIALETTVNDEMDLSPADERASDAADLRQRVLAALDATGSD</sequence>
<organism evidence="2 3">
    <name type="scientific">Halobacterium bonnevillei</name>
    <dbReference type="NCBI Taxonomy" id="2692200"/>
    <lineage>
        <taxon>Archaea</taxon>
        <taxon>Methanobacteriati</taxon>
        <taxon>Methanobacteriota</taxon>
        <taxon>Stenosarchaea group</taxon>
        <taxon>Halobacteria</taxon>
        <taxon>Halobacteriales</taxon>
        <taxon>Halobacteriaceae</taxon>
        <taxon>Halobacterium</taxon>
    </lineage>
</organism>
<dbReference type="PANTHER" id="PTHR18901">
    <property type="entry name" value="2-DEOXYGLUCOSE-6-PHOSPHATE PHOSPHATASE 2"/>
    <property type="match status" value="1"/>
</dbReference>
<dbReference type="AlphaFoldDB" id="A0A6B0SL24"/>
<evidence type="ECO:0000256" key="1">
    <source>
        <dbReference type="ARBA" id="ARBA00007958"/>
    </source>
</evidence>
<evidence type="ECO:0000313" key="3">
    <source>
        <dbReference type="Proteomes" id="UP000471521"/>
    </source>
</evidence>
<protein>
    <submittedName>
        <fullName evidence="2">HAD-IA family hydrolase</fullName>
    </submittedName>
</protein>
<dbReference type="Gene3D" id="3.40.50.1000">
    <property type="entry name" value="HAD superfamily/HAD-like"/>
    <property type="match status" value="1"/>
</dbReference>
<dbReference type="InterPro" id="IPR036412">
    <property type="entry name" value="HAD-like_sf"/>
</dbReference>
<dbReference type="NCBIfam" id="TIGR01509">
    <property type="entry name" value="HAD-SF-IA-v3"/>
    <property type="match status" value="1"/>
</dbReference>
<keyword evidence="3" id="KW-1185">Reference proteome</keyword>
<dbReference type="GO" id="GO:0016787">
    <property type="term" value="F:hydrolase activity"/>
    <property type="evidence" value="ECO:0007669"/>
    <property type="project" value="UniProtKB-KW"/>
</dbReference>